<accession>A0A6I2UJ61</accession>
<dbReference type="GeneID" id="96779138"/>
<comment type="caution">
    <text evidence="1">The sequence shown here is derived from an EMBL/GenBank/DDBJ whole genome shotgun (WGS) entry which is preliminary data.</text>
</comment>
<gene>
    <name evidence="1" type="ORF">FYJ84_09415</name>
</gene>
<reference evidence="1 2" key="1">
    <citation type="submission" date="2019-08" db="EMBL/GenBank/DDBJ databases">
        <title>In-depth cultivation of the pig gut microbiome towards novel bacterial diversity and tailored functional studies.</title>
        <authorList>
            <person name="Wylensek D."/>
            <person name="Hitch T.C.A."/>
            <person name="Clavel T."/>
        </authorList>
    </citation>
    <scope>NUCLEOTIDE SEQUENCE [LARGE SCALE GENOMIC DNA]</scope>
    <source>
        <strain evidence="1 2">WCA-693-APC-5D-A</strain>
    </source>
</reference>
<name>A0A6I2UJ61_9FIRM</name>
<keyword evidence="2" id="KW-1185">Reference proteome</keyword>
<dbReference type="Proteomes" id="UP000433181">
    <property type="component" value="Unassembled WGS sequence"/>
</dbReference>
<proteinExistence type="predicted"/>
<organism evidence="1 2">
    <name type="scientific">Anaerovibrio slackiae</name>
    <dbReference type="NCBI Taxonomy" id="2652309"/>
    <lineage>
        <taxon>Bacteria</taxon>
        <taxon>Bacillati</taxon>
        <taxon>Bacillota</taxon>
        <taxon>Negativicutes</taxon>
        <taxon>Selenomonadales</taxon>
        <taxon>Selenomonadaceae</taxon>
        <taxon>Anaerovibrio</taxon>
    </lineage>
</organism>
<protein>
    <submittedName>
        <fullName evidence="1">Uncharacterized protein</fullName>
    </submittedName>
</protein>
<dbReference type="InterPro" id="IPR010633">
    <property type="entry name" value="Phage_lambda_GpZ"/>
</dbReference>
<dbReference type="EMBL" id="VUNR01000018">
    <property type="protein sequence ID" value="MSU09201.1"/>
    <property type="molecule type" value="Genomic_DNA"/>
</dbReference>
<evidence type="ECO:0000313" key="2">
    <source>
        <dbReference type="Proteomes" id="UP000433181"/>
    </source>
</evidence>
<sequence length="173" mass="18870">MAVKIMLGGAEEAIKNLEKLSPENIGSAVKASAKRAALAARTAGTGHVRQIYTIRSGDMKERTMIFSEADGATLKVKGATESVKKYRANEREKGIFVAIKHGGGRIVPRSFAMNSGQYVQRRGPERFPLKGLHGPSVPQLFGNEAVMSEMQERAGEVFETRLYHEIGRQLGVV</sequence>
<dbReference type="Pfam" id="PF06763">
    <property type="entry name" value="Minor_tail_Z"/>
    <property type="match status" value="1"/>
</dbReference>
<dbReference type="AlphaFoldDB" id="A0A6I2UJ61"/>
<dbReference type="RefSeq" id="WP_154407371.1">
    <property type="nucleotide sequence ID" value="NZ_VUNR01000018.1"/>
</dbReference>
<evidence type="ECO:0000313" key="1">
    <source>
        <dbReference type="EMBL" id="MSU09201.1"/>
    </source>
</evidence>